<accession>A0ABY5RIA1</accession>
<keyword evidence="3" id="KW-1185">Reference proteome</keyword>
<dbReference type="EMBL" id="CP078064">
    <property type="protein sequence ID" value="UVE52071.1"/>
    <property type="molecule type" value="Genomic_DNA"/>
</dbReference>
<feature type="region of interest" description="Disordered" evidence="1">
    <location>
        <begin position="1"/>
        <end position="141"/>
    </location>
</feature>
<sequence>MLEPQTKPSLVYRQDSPSATDDDVASGMQHASQAGASMGSRTQFAQHHSGSANLPAHRDGFDTGSVPSHGPRGAGSNQSPRQQHRSASRAGDSTGGSPFETRRLQNPDTDSILSPTGDHRQPSEDNHSQRAQGRIDDLDVQLGEQSMQLNADVDRLVDVLYRKLERKHRMERQRRGF</sequence>
<dbReference type="RefSeq" id="WP_007542093.1">
    <property type="nucleotide sequence ID" value="NZ_CP078064.1"/>
</dbReference>
<feature type="compositionally biased region" description="Basic and acidic residues" evidence="1">
    <location>
        <begin position="117"/>
        <end position="137"/>
    </location>
</feature>
<gene>
    <name evidence="2" type="ORF">KU306_17330</name>
</gene>
<name>A0ABY5RIA1_HALLR</name>
<feature type="compositionally biased region" description="Polar residues" evidence="1">
    <location>
        <begin position="29"/>
        <end position="52"/>
    </location>
</feature>
<geneLocation type="plasmid" evidence="2 3">
    <name>pHl5678-1</name>
</geneLocation>
<organism evidence="2 3">
    <name type="scientific">Haloferax larsenii</name>
    <dbReference type="NCBI Taxonomy" id="302484"/>
    <lineage>
        <taxon>Archaea</taxon>
        <taxon>Methanobacteriati</taxon>
        <taxon>Methanobacteriota</taxon>
        <taxon>Stenosarchaea group</taxon>
        <taxon>Halobacteria</taxon>
        <taxon>Halobacteriales</taxon>
        <taxon>Haloferacaceae</taxon>
        <taxon>Haloferax</taxon>
    </lineage>
</organism>
<protein>
    <submittedName>
        <fullName evidence="2">Uncharacterized protein</fullName>
    </submittedName>
</protein>
<evidence type="ECO:0000313" key="3">
    <source>
        <dbReference type="Proteomes" id="UP001058330"/>
    </source>
</evidence>
<reference evidence="2" key="1">
    <citation type="submission" date="2021-07" db="EMBL/GenBank/DDBJ databases">
        <title>Studies on halocins as antimicrobial molecules from haloarchaea.</title>
        <authorList>
            <person name="Kumar S."/>
            <person name="Khare S.K."/>
        </authorList>
    </citation>
    <scope>NUCLEOTIDE SEQUENCE</scope>
    <source>
        <strain evidence="2">NCIM 5678</strain>
        <plasmid evidence="2">pHl5678-1</plasmid>
    </source>
</reference>
<proteinExistence type="predicted"/>
<dbReference type="Proteomes" id="UP001058330">
    <property type="component" value="Plasmid pHl5678-1"/>
</dbReference>
<evidence type="ECO:0000313" key="2">
    <source>
        <dbReference type="EMBL" id="UVE52071.1"/>
    </source>
</evidence>
<keyword evidence="2" id="KW-0614">Plasmid</keyword>
<evidence type="ECO:0000256" key="1">
    <source>
        <dbReference type="SAM" id="MobiDB-lite"/>
    </source>
</evidence>
<dbReference type="GeneID" id="74530717"/>